<organism evidence="1 2">
    <name type="scientific">Meganyctiphanes norvegica</name>
    <name type="common">Northern krill</name>
    <name type="synonym">Thysanopoda norvegica</name>
    <dbReference type="NCBI Taxonomy" id="48144"/>
    <lineage>
        <taxon>Eukaryota</taxon>
        <taxon>Metazoa</taxon>
        <taxon>Ecdysozoa</taxon>
        <taxon>Arthropoda</taxon>
        <taxon>Crustacea</taxon>
        <taxon>Multicrustacea</taxon>
        <taxon>Malacostraca</taxon>
        <taxon>Eumalacostraca</taxon>
        <taxon>Eucarida</taxon>
        <taxon>Euphausiacea</taxon>
        <taxon>Euphausiidae</taxon>
        <taxon>Meganyctiphanes</taxon>
    </lineage>
</organism>
<keyword evidence="2" id="KW-1185">Reference proteome</keyword>
<evidence type="ECO:0008006" key="3">
    <source>
        <dbReference type="Google" id="ProtNLM"/>
    </source>
</evidence>
<accession>A0AAV2PLA6</accession>
<evidence type="ECO:0000313" key="2">
    <source>
        <dbReference type="Proteomes" id="UP001497623"/>
    </source>
</evidence>
<gene>
    <name evidence="1" type="ORF">MNOR_LOCUS688</name>
</gene>
<dbReference type="AlphaFoldDB" id="A0AAV2PLA6"/>
<dbReference type="Proteomes" id="UP001497623">
    <property type="component" value="Unassembled WGS sequence"/>
</dbReference>
<comment type="caution">
    <text evidence="1">The sequence shown here is derived from an EMBL/GenBank/DDBJ whole genome shotgun (WGS) entry which is preliminary data.</text>
</comment>
<name>A0AAV2PLA6_MEGNR</name>
<protein>
    <recommendedName>
        <fullName evidence="3">HTH psq-type domain-containing protein</fullName>
    </recommendedName>
</protein>
<reference evidence="1 2" key="1">
    <citation type="submission" date="2024-05" db="EMBL/GenBank/DDBJ databases">
        <authorList>
            <person name="Wallberg A."/>
        </authorList>
    </citation>
    <scope>NUCLEOTIDE SEQUENCE [LARGE SCALE GENOMIC DNA]</scope>
</reference>
<evidence type="ECO:0000313" key="1">
    <source>
        <dbReference type="EMBL" id="CAL4059566.1"/>
    </source>
</evidence>
<sequence>MRIAFQHCPKKNCNNIMPALKQQVIDLKDQGHIGKQLSEQFNLAHSTVSKICSSQGRKDIEAALMTTSELVQKKISNFFNSDHTKETTHHADDLACDFEGFDNDSHSFNNDSHKLDYSSDATTVSFNTLKLEADDVCSDGCSTSELKQKKILDLEAVDDCSDGCSMDSLELAKLDEKVLAGYISNDDTESLDCSDCSMDSLDKKKMRETVLEAVGSTCDETTDSCESLYFIDC</sequence>
<proteinExistence type="predicted"/>
<dbReference type="EMBL" id="CAXKWB010000160">
    <property type="protein sequence ID" value="CAL4059566.1"/>
    <property type="molecule type" value="Genomic_DNA"/>
</dbReference>